<proteinExistence type="predicted"/>
<feature type="compositionally biased region" description="Polar residues" evidence="1">
    <location>
        <begin position="94"/>
        <end position="113"/>
    </location>
</feature>
<accession>A0A8E0VJD9</accession>
<feature type="compositionally biased region" description="Polar residues" evidence="1">
    <location>
        <begin position="168"/>
        <end position="209"/>
    </location>
</feature>
<dbReference type="Proteomes" id="UP000728185">
    <property type="component" value="Unassembled WGS sequence"/>
</dbReference>
<feature type="compositionally biased region" description="Polar residues" evidence="1">
    <location>
        <begin position="227"/>
        <end position="236"/>
    </location>
</feature>
<feature type="compositionally biased region" description="Pro residues" evidence="1">
    <location>
        <begin position="275"/>
        <end position="285"/>
    </location>
</feature>
<evidence type="ECO:0000313" key="3">
    <source>
        <dbReference type="Proteomes" id="UP000728185"/>
    </source>
</evidence>
<dbReference type="EMBL" id="LUCM01002690">
    <property type="protein sequence ID" value="KAA0196994.1"/>
    <property type="molecule type" value="Genomic_DNA"/>
</dbReference>
<dbReference type="AlphaFoldDB" id="A0A8E0VJD9"/>
<protein>
    <submittedName>
        <fullName evidence="2">Uncharacterized protein</fullName>
    </submittedName>
</protein>
<name>A0A8E0VJD9_9TREM</name>
<feature type="region of interest" description="Disordered" evidence="1">
    <location>
        <begin position="165"/>
        <end position="306"/>
    </location>
</feature>
<feature type="compositionally biased region" description="Basic and acidic residues" evidence="1">
    <location>
        <begin position="1"/>
        <end position="14"/>
    </location>
</feature>
<gene>
    <name evidence="2" type="ORF">FBUS_03883</name>
</gene>
<evidence type="ECO:0000256" key="1">
    <source>
        <dbReference type="SAM" id="MobiDB-lite"/>
    </source>
</evidence>
<evidence type="ECO:0000313" key="2">
    <source>
        <dbReference type="EMBL" id="KAA0196994.1"/>
    </source>
</evidence>
<reference evidence="2" key="1">
    <citation type="submission" date="2019-05" db="EMBL/GenBank/DDBJ databases">
        <title>Annotation for the trematode Fasciolopsis buski.</title>
        <authorList>
            <person name="Choi Y.-J."/>
        </authorList>
    </citation>
    <scope>NUCLEOTIDE SEQUENCE</scope>
    <source>
        <strain evidence="2">HT</strain>
        <tissue evidence="2">Whole worm</tissue>
    </source>
</reference>
<comment type="caution">
    <text evidence="2">The sequence shown here is derived from an EMBL/GenBank/DDBJ whole genome shotgun (WGS) entry which is preliminary data.</text>
</comment>
<keyword evidence="3" id="KW-1185">Reference proteome</keyword>
<feature type="compositionally biased region" description="Polar residues" evidence="1">
    <location>
        <begin position="55"/>
        <end position="77"/>
    </location>
</feature>
<dbReference type="OrthoDB" id="6272025at2759"/>
<organism evidence="2 3">
    <name type="scientific">Fasciolopsis buskii</name>
    <dbReference type="NCBI Taxonomy" id="27845"/>
    <lineage>
        <taxon>Eukaryota</taxon>
        <taxon>Metazoa</taxon>
        <taxon>Spiralia</taxon>
        <taxon>Lophotrochozoa</taxon>
        <taxon>Platyhelminthes</taxon>
        <taxon>Trematoda</taxon>
        <taxon>Digenea</taxon>
        <taxon>Plagiorchiida</taxon>
        <taxon>Echinostomata</taxon>
        <taxon>Echinostomatoidea</taxon>
        <taxon>Fasciolidae</taxon>
        <taxon>Fasciolopsis</taxon>
    </lineage>
</organism>
<feature type="compositionally biased region" description="Low complexity" evidence="1">
    <location>
        <begin position="265"/>
        <end position="274"/>
    </location>
</feature>
<sequence length="306" mass="32892">MSSADEHKETEPPKLPKPTLNRPVGGVSIFGGNPSLLGDLKARLRKTNSAEDDSGSVQPQTDPSEISSSPTTENAVITETPPPSPIPNEADPQSLASLSSPSEATTSPVTNLTLLRVRKPHTRPPTIRSSNFLTSFYPLSEETCEVNAHEFNGLEKFFNPVETEEEVASSSRFSSPGNSKSSSRLSLTTINENLPLQTDDSAPSLSGCTSDHPLCDAPHQIIEEPVNPTSDQQLPLPSTEPEEQESEDLKSPQTDSPPYPSTDESTSASTLSTPASPPRPPLPPKPRLKLQNRENRLSESTVSRNG</sequence>
<feature type="region of interest" description="Disordered" evidence="1">
    <location>
        <begin position="1"/>
        <end position="127"/>
    </location>
</feature>